<gene>
    <name evidence="1" type="ORF">BpHYR1_049823</name>
</gene>
<organism evidence="1 2">
    <name type="scientific">Brachionus plicatilis</name>
    <name type="common">Marine rotifer</name>
    <name type="synonym">Brachionus muelleri</name>
    <dbReference type="NCBI Taxonomy" id="10195"/>
    <lineage>
        <taxon>Eukaryota</taxon>
        <taxon>Metazoa</taxon>
        <taxon>Spiralia</taxon>
        <taxon>Gnathifera</taxon>
        <taxon>Rotifera</taxon>
        <taxon>Eurotatoria</taxon>
        <taxon>Monogononta</taxon>
        <taxon>Pseudotrocha</taxon>
        <taxon>Ploima</taxon>
        <taxon>Brachionidae</taxon>
        <taxon>Brachionus</taxon>
    </lineage>
</organism>
<dbReference type="Proteomes" id="UP000276133">
    <property type="component" value="Unassembled WGS sequence"/>
</dbReference>
<evidence type="ECO:0000313" key="2">
    <source>
        <dbReference type="Proteomes" id="UP000276133"/>
    </source>
</evidence>
<protein>
    <submittedName>
        <fullName evidence="1">Uncharacterized protein</fullName>
    </submittedName>
</protein>
<proteinExistence type="predicted"/>
<reference evidence="1 2" key="1">
    <citation type="journal article" date="2018" name="Sci. Rep.">
        <title>Genomic signatures of local adaptation to the degree of environmental predictability in rotifers.</title>
        <authorList>
            <person name="Franch-Gras L."/>
            <person name="Hahn C."/>
            <person name="Garcia-Roger E.M."/>
            <person name="Carmona M.J."/>
            <person name="Serra M."/>
            <person name="Gomez A."/>
        </authorList>
    </citation>
    <scope>NUCLEOTIDE SEQUENCE [LARGE SCALE GENOMIC DNA]</scope>
    <source>
        <strain evidence="1">HYR1</strain>
    </source>
</reference>
<sequence>MKILRHSLTKNYLEDSIQPHLFIYLLMN</sequence>
<evidence type="ECO:0000313" key="1">
    <source>
        <dbReference type="EMBL" id="RNA03213.1"/>
    </source>
</evidence>
<dbReference type="AlphaFoldDB" id="A0A3M7PW20"/>
<dbReference type="EMBL" id="REGN01008586">
    <property type="protein sequence ID" value="RNA03213.1"/>
    <property type="molecule type" value="Genomic_DNA"/>
</dbReference>
<name>A0A3M7PW20_BRAPC</name>
<comment type="caution">
    <text evidence="1">The sequence shown here is derived from an EMBL/GenBank/DDBJ whole genome shotgun (WGS) entry which is preliminary data.</text>
</comment>
<keyword evidence="2" id="KW-1185">Reference proteome</keyword>
<accession>A0A3M7PW20</accession>